<sequence length="79" mass="8506">MENGALKYGSNNNNNEIAEEKVWGPHVIAIAGRLSSAAFAVWKIRQLTDVATARQASQAAGTQLQQSRASARLLDARVL</sequence>
<evidence type="ECO:0000313" key="1">
    <source>
        <dbReference type="EMBL" id="KAI8429859.1"/>
    </source>
</evidence>
<organism evidence="1 2">
    <name type="scientific">Choristoneura fumiferana</name>
    <name type="common">Spruce budworm moth</name>
    <name type="synonym">Archips fumiferana</name>
    <dbReference type="NCBI Taxonomy" id="7141"/>
    <lineage>
        <taxon>Eukaryota</taxon>
        <taxon>Metazoa</taxon>
        <taxon>Ecdysozoa</taxon>
        <taxon>Arthropoda</taxon>
        <taxon>Hexapoda</taxon>
        <taxon>Insecta</taxon>
        <taxon>Pterygota</taxon>
        <taxon>Neoptera</taxon>
        <taxon>Endopterygota</taxon>
        <taxon>Lepidoptera</taxon>
        <taxon>Glossata</taxon>
        <taxon>Ditrysia</taxon>
        <taxon>Tortricoidea</taxon>
        <taxon>Tortricidae</taxon>
        <taxon>Tortricinae</taxon>
        <taxon>Choristoneura</taxon>
    </lineage>
</organism>
<proteinExistence type="predicted"/>
<protein>
    <submittedName>
        <fullName evidence="1">Uncharacterized protein</fullName>
    </submittedName>
</protein>
<comment type="caution">
    <text evidence="1">The sequence shown here is derived from an EMBL/GenBank/DDBJ whole genome shotgun (WGS) entry which is preliminary data.</text>
</comment>
<dbReference type="Proteomes" id="UP001064048">
    <property type="component" value="Chromosome Z"/>
</dbReference>
<evidence type="ECO:0000313" key="2">
    <source>
        <dbReference type="Proteomes" id="UP001064048"/>
    </source>
</evidence>
<accession>A0ACC0K0A6</accession>
<name>A0ACC0K0A6_CHOFU</name>
<dbReference type="EMBL" id="CM046131">
    <property type="protein sequence ID" value="KAI8429859.1"/>
    <property type="molecule type" value="Genomic_DNA"/>
</dbReference>
<reference evidence="1 2" key="1">
    <citation type="journal article" date="2022" name="Genome Biol. Evol.">
        <title>The Spruce Budworm Genome: Reconstructing the Evolutionary History of Antifreeze Proteins.</title>
        <authorList>
            <person name="Beliveau C."/>
            <person name="Gagne P."/>
            <person name="Picq S."/>
            <person name="Vernygora O."/>
            <person name="Keeling C.I."/>
            <person name="Pinkney K."/>
            <person name="Doucet D."/>
            <person name="Wen F."/>
            <person name="Johnston J.S."/>
            <person name="Maaroufi H."/>
            <person name="Boyle B."/>
            <person name="Laroche J."/>
            <person name="Dewar K."/>
            <person name="Juretic N."/>
            <person name="Blackburn G."/>
            <person name="Nisole A."/>
            <person name="Brunet B."/>
            <person name="Brandao M."/>
            <person name="Lumley L."/>
            <person name="Duan J."/>
            <person name="Quan G."/>
            <person name="Lucarotti C.J."/>
            <person name="Roe A.D."/>
            <person name="Sperling F.A.H."/>
            <person name="Levesque R.C."/>
            <person name="Cusson M."/>
        </authorList>
    </citation>
    <scope>NUCLEOTIDE SEQUENCE [LARGE SCALE GENOMIC DNA]</scope>
    <source>
        <strain evidence="1">Glfc:IPQL:Cfum</strain>
    </source>
</reference>
<keyword evidence="2" id="KW-1185">Reference proteome</keyword>
<gene>
    <name evidence="1" type="ORF">MSG28_000361</name>
</gene>